<sequence>MLSVLSFSNIGWMYNWGDLSSAGIWKILTAVRGAWKQNTFVPMMLGGNCPSGVLGQVGGMLELAEQIDAGDSPDPSRIYLPVGSSCTISGLIVGAVLARHLGIKAFSNDDFQIVGCNVHPGIAWLDHTFDFHTNPVFGVIPLTISHSVKSACVALRDLGGPDIEADALEFVKTSVSIRTDQEVVGTYGAHTAMTRSVAKLYDAQGSVVDNAGETKHPLWVCGHFVGKALAPLLQDLKEQAADSSSNKISYMLWMTKSAVQPKGNEDEWTRFLKENDTIKQWANEGKAESLLRPGRVSTIDGLNSDYRAVMTYVGSL</sequence>
<dbReference type="Gene3D" id="3.40.50.1100">
    <property type="match status" value="1"/>
</dbReference>
<evidence type="ECO:0000313" key="1">
    <source>
        <dbReference type="EMBL" id="CAD9810817.1"/>
    </source>
</evidence>
<reference evidence="1" key="1">
    <citation type="submission" date="2021-01" db="EMBL/GenBank/DDBJ databases">
        <authorList>
            <person name="Corre E."/>
            <person name="Pelletier E."/>
            <person name="Niang G."/>
            <person name="Scheremetjew M."/>
            <person name="Finn R."/>
            <person name="Kale V."/>
            <person name="Holt S."/>
            <person name="Cochrane G."/>
            <person name="Meng A."/>
            <person name="Brown T."/>
            <person name="Cohen L."/>
        </authorList>
    </citation>
    <scope>NUCLEOTIDE SEQUENCE</scope>
    <source>
        <strain evidence="1">CCMP2084</strain>
    </source>
</reference>
<dbReference type="SUPFAM" id="SSF53686">
    <property type="entry name" value="Tryptophan synthase beta subunit-like PLP-dependent enzymes"/>
    <property type="match status" value="1"/>
</dbReference>
<name>A0A7S2U9G4_9STRA</name>
<dbReference type="AlphaFoldDB" id="A0A7S2U9G4"/>
<protein>
    <recommendedName>
        <fullName evidence="2">Tryptophan synthase beta chain-like PALP domain-containing protein</fullName>
    </recommendedName>
</protein>
<dbReference type="InterPro" id="IPR036052">
    <property type="entry name" value="TrpB-like_PALP_sf"/>
</dbReference>
<gene>
    <name evidence="1" type="ORF">ASEP1449_LOCUS2641</name>
</gene>
<accession>A0A7S2U9G4</accession>
<organism evidence="1">
    <name type="scientific">Attheya septentrionalis</name>
    <dbReference type="NCBI Taxonomy" id="420275"/>
    <lineage>
        <taxon>Eukaryota</taxon>
        <taxon>Sar</taxon>
        <taxon>Stramenopiles</taxon>
        <taxon>Ochrophyta</taxon>
        <taxon>Bacillariophyta</taxon>
        <taxon>Coscinodiscophyceae</taxon>
        <taxon>Chaetocerotophycidae</taxon>
        <taxon>Chaetocerotales</taxon>
        <taxon>Attheyaceae</taxon>
        <taxon>Attheya</taxon>
    </lineage>
</organism>
<proteinExistence type="predicted"/>
<dbReference type="EMBL" id="HBHQ01003974">
    <property type="protein sequence ID" value="CAD9810817.1"/>
    <property type="molecule type" value="Transcribed_RNA"/>
</dbReference>
<evidence type="ECO:0008006" key="2">
    <source>
        <dbReference type="Google" id="ProtNLM"/>
    </source>
</evidence>